<dbReference type="Gene3D" id="3.90.1490.10">
    <property type="entry name" value="putative n-type atp pyrophosphatase, domain 2"/>
    <property type="match status" value="1"/>
</dbReference>
<organism evidence="2 3">
    <name type="scientific">Edaphobacillus lindanitolerans</name>
    <dbReference type="NCBI Taxonomy" id="550447"/>
    <lineage>
        <taxon>Bacteria</taxon>
        <taxon>Bacillati</taxon>
        <taxon>Bacillota</taxon>
        <taxon>Bacilli</taxon>
        <taxon>Bacillales</taxon>
        <taxon>Bacillaceae</taxon>
        <taxon>Edaphobacillus</taxon>
    </lineage>
</organism>
<gene>
    <name evidence="2" type="ORF">SAMN05428946_2333</name>
</gene>
<dbReference type="Pfam" id="PF01902">
    <property type="entry name" value="Diphthami_syn_2"/>
    <property type="match status" value="1"/>
</dbReference>
<reference evidence="3" key="1">
    <citation type="submission" date="2017-01" db="EMBL/GenBank/DDBJ databases">
        <authorList>
            <person name="Varghese N."/>
            <person name="Submissions S."/>
        </authorList>
    </citation>
    <scope>NUCLEOTIDE SEQUENCE [LARGE SCALE GENOMIC DNA]</scope>
    <source>
        <strain evidence="3">MNA4</strain>
    </source>
</reference>
<proteinExistence type="predicted"/>
<accession>A0A1U7PRR7</accession>
<sequence length="219" mass="24112">MDGGSFFCSWSGGKDSALALYQAMQNGGRPVRLLTMFDDEGDRSKSHAVSEAVIRAQAERLGVPLVIRRAGWTNYKEEFLSGLEEIKQAGIGTGVFGDVDLEDHLKWVRDTCAEKGMTAEHPLWGMSRKETVEAFLAAGFRARVVVGQDSRFPSEWVGRLFDAALIREMEERGIDPCGESGEFHTLVIDGPVFREPVPVRLEGTVGRNGYTFANVVLGK</sequence>
<dbReference type="EMBL" id="FTPL01000003">
    <property type="protein sequence ID" value="SIT88841.1"/>
    <property type="molecule type" value="Genomic_DNA"/>
</dbReference>
<keyword evidence="3" id="KW-1185">Reference proteome</keyword>
<evidence type="ECO:0000259" key="1">
    <source>
        <dbReference type="Pfam" id="PF01902"/>
    </source>
</evidence>
<feature type="domain" description="Diphthamide synthase" evidence="1">
    <location>
        <begin position="10"/>
        <end position="201"/>
    </location>
</feature>
<evidence type="ECO:0000313" key="2">
    <source>
        <dbReference type="EMBL" id="SIT88841.1"/>
    </source>
</evidence>
<dbReference type="CDD" id="cd01994">
    <property type="entry name" value="AANH_PF0828-like"/>
    <property type="match status" value="1"/>
</dbReference>
<name>A0A1U7PRR7_9BACI</name>
<dbReference type="STRING" id="550447.SAMN05428946_2333"/>
<dbReference type="RefSeq" id="WP_076759058.1">
    <property type="nucleotide sequence ID" value="NZ_FTPL01000003.1"/>
</dbReference>
<dbReference type="NCBIfam" id="TIGR00290">
    <property type="entry name" value="MJ0570_dom"/>
    <property type="match status" value="1"/>
</dbReference>
<dbReference type="Proteomes" id="UP000187550">
    <property type="component" value="Unassembled WGS sequence"/>
</dbReference>
<dbReference type="InterPro" id="IPR002761">
    <property type="entry name" value="Diphthami_syn_dom"/>
</dbReference>
<dbReference type="AlphaFoldDB" id="A0A1U7PRR7"/>
<dbReference type="InterPro" id="IPR014729">
    <property type="entry name" value="Rossmann-like_a/b/a_fold"/>
</dbReference>
<protein>
    <submittedName>
        <fullName evidence="2">MJ0570-related uncharacterized domain-containing protein</fullName>
    </submittedName>
</protein>
<evidence type="ECO:0000313" key="3">
    <source>
        <dbReference type="Proteomes" id="UP000187550"/>
    </source>
</evidence>
<dbReference type="Gene3D" id="3.40.50.620">
    <property type="entry name" value="HUPs"/>
    <property type="match status" value="1"/>
</dbReference>
<dbReference type="SUPFAM" id="SSF52402">
    <property type="entry name" value="Adenine nucleotide alpha hydrolases-like"/>
    <property type="match status" value="1"/>
</dbReference>